<dbReference type="Proteomes" id="UP001371456">
    <property type="component" value="Unassembled WGS sequence"/>
</dbReference>
<accession>A0AAN8TAT9</accession>
<organism evidence="1 2">
    <name type="scientific">Solanum bulbocastanum</name>
    <name type="common">Wild potato</name>
    <dbReference type="NCBI Taxonomy" id="147425"/>
    <lineage>
        <taxon>Eukaryota</taxon>
        <taxon>Viridiplantae</taxon>
        <taxon>Streptophyta</taxon>
        <taxon>Embryophyta</taxon>
        <taxon>Tracheophyta</taxon>
        <taxon>Spermatophyta</taxon>
        <taxon>Magnoliopsida</taxon>
        <taxon>eudicotyledons</taxon>
        <taxon>Gunneridae</taxon>
        <taxon>Pentapetalae</taxon>
        <taxon>asterids</taxon>
        <taxon>lamiids</taxon>
        <taxon>Solanales</taxon>
        <taxon>Solanaceae</taxon>
        <taxon>Solanoideae</taxon>
        <taxon>Solaneae</taxon>
        <taxon>Solanum</taxon>
    </lineage>
</organism>
<gene>
    <name evidence="1" type="ORF">RDI58_019393</name>
</gene>
<protein>
    <submittedName>
        <fullName evidence="1">Uncharacterized protein</fullName>
    </submittedName>
</protein>
<proteinExistence type="predicted"/>
<comment type="caution">
    <text evidence="1">The sequence shown here is derived from an EMBL/GenBank/DDBJ whole genome shotgun (WGS) entry which is preliminary data.</text>
</comment>
<reference evidence="1 2" key="1">
    <citation type="submission" date="2024-02" db="EMBL/GenBank/DDBJ databases">
        <title>de novo genome assembly of Solanum bulbocastanum strain 11H21.</title>
        <authorList>
            <person name="Hosaka A.J."/>
        </authorList>
    </citation>
    <scope>NUCLEOTIDE SEQUENCE [LARGE SCALE GENOMIC DNA]</scope>
    <source>
        <tissue evidence="1">Young leaves</tissue>
    </source>
</reference>
<dbReference type="EMBL" id="JBANQN010000008">
    <property type="protein sequence ID" value="KAK6781597.1"/>
    <property type="molecule type" value="Genomic_DNA"/>
</dbReference>
<dbReference type="AlphaFoldDB" id="A0AAN8TAT9"/>
<sequence>MTIAAAWSSPNSQPFAFPQFCQLFACST</sequence>
<keyword evidence="2" id="KW-1185">Reference proteome</keyword>
<name>A0AAN8TAT9_SOLBU</name>
<evidence type="ECO:0000313" key="2">
    <source>
        <dbReference type="Proteomes" id="UP001371456"/>
    </source>
</evidence>
<evidence type="ECO:0000313" key="1">
    <source>
        <dbReference type="EMBL" id="KAK6781597.1"/>
    </source>
</evidence>